<feature type="region of interest" description="Disordered" evidence="1">
    <location>
        <begin position="27"/>
        <end position="74"/>
    </location>
</feature>
<proteinExistence type="predicted"/>
<feature type="compositionally biased region" description="Basic and acidic residues" evidence="1">
    <location>
        <begin position="65"/>
        <end position="74"/>
    </location>
</feature>
<name>A0A371ERZ6_MUCPR</name>
<organism evidence="2 3">
    <name type="scientific">Mucuna pruriens</name>
    <name type="common">Velvet bean</name>
    <name type="synonym">Dolichos pruriens</name>
    <dbReference type="NCBI Taxonomy" id="157652"/>
    <lineage>
        <taxon>Eukaryota</taxon>
        <taxon>Viridiplantae</taxon>
        <taxon>Streptophyta</taxon>
        <taxon>Embryophyta</taxon>
        <taxon>Tracheophyta</taxon>
        <taxon>Spermatophyta</taxon>
        <taxon>Magnoliopsida</taxon>
        <taxon>eudicotyledons</taxon>
        <taxon>Gunneridae</taxon>
        <taxon>Pentapetalae</taxon>
        <taxon>rosids</taxon>
        <taxon>fabids</taxon>
        <taxon>Fabales</taxon>
        <taxon>Fabaceae</taxon>
        <taxon>Papilionoideae</taxon>
        <taxon>50 kb inversion clade</taxon>
        <taxon>NPAAA clade</taxon>
        <taxon>indigoferoid/millettioid clade</taxon>
        <taxon>Phaseoleae</taxon>
        <taxon>Mucuna</taxon>
    </lineage>
</organism>
<accession>A0A371ERZ6</accession>
<protein>
    <submittedName>
        <fullName evidence="2">Uncharacterized protein</fullName>
    </submittedName>
</protein>
<evidence type="ECO:0000256" key="1">
    <source>
        <dbReference type="SAM" id="MobiDB-lite"/>
    </source>
</evidence>
<comment type="caution">
    <text evidence="2">The sequence shown here is derived from an EMBL/GenBank/DDBJ whole genome shotgun (WGS) entry which is preliminary data.</text>
</comment>
<dbReference type="EMBL" id="QJKJ01012419">
    <property type="protein sequence ID" value="RDX68726.1"/>
    <property type="molecule type" value="Genomic_DNA"/>
</dbReference>
<evidence type="ECO:0000313" key="3">
    <source>
        <dbReference type="Proteomes" id="UP000257109"/>
    </source>
</evidence>
<reference evidence="2" key="1">
    <citation type="submission" date="2018-05" db="EMBL/GenBank/DDBJ databases">
        <title>Draft genome of Mucuna pruriens seed.</title>
        <authorList>
            <person name="Nnadi N.E."/>
            <person name="Vos R."/>
            <person name="Hasami M.H."/>
            <person name="Devisetty U.K."/>
            <person name="Aguiy J.C."/>
        </authorList>
    </citation>
    <scope>NUCLEOTIDE SEQUENCE [LARGE SCALE GENOMIC DNA]</scope>
    <source>
        <strain evidence="2">JCA_2017</strain>
    </source>
</reference>
<feature type="non-terminal residue" evidence="2">
    <location>
        <position position="1"/>
    </location>
</feature>
<dbReference type="AlphaFoldDB" id="A0A371ERZ6"/>
<sequence>MKEIRGQAEKQIEAEEDLADLADKLQAKKEMISSSKAKPRQVTRAHLPKPRNHKSEQAPNQAWRNARDAHRLREYEEQSTSKLRLAWIQMREQSQSSLQWATNNIILDRLALNKLREMVSTLHLCMKYLVVDQVRTLHANLHTARWCYETSLRANRRMEEGQKQKEVISRSDVHYLDLDPHQEKEDRRPMSMEEVKEVRIGQKLTEKTRIEGDLSIMEEQKLVKPAPKIWSFLSHIKTMKASYPIRTTQW</sequence>
<gene>
    <name evidence="2" type="ORF">CR513_52259</name>
</gene>
<evidence type="ECO:0000313" key="2">
    <source>
        <dbReference type="EMBL" id="RDX68726.1"/>
    </source>
</evidence>
<keyword evidence="3" id="KW-1185">Reference proteome</keyword>
<dbReference type="Proteomes" id="UP000257109">
    <property type="component" value="Unassembled WGS sequence"/>
</dbReference>
<feature type="compositionally biased region" description="Basic residues" evidence="1">
    <location>
        <begin position="37"/>
        <end position="52"/>
    </location>
</feature>